<dbReference type="RefSeq" id="WP_006899582.1">
    <property type="nucleotide sequence ID" value="NZ_JAAVWP010000011.1"/>
</dbReference>
<proteinExistence type="predicted"/>
<protein>
    <recommendedName>
        <fullName evidence="4">DUF4307 domain-containing protein</fullName>
    </recommendedName>
</protein>
<gene>
    <name evidence="2" type="ORF">NCTC8139_00085</name>
</gene>
<evidence type="ECO:0008006" key="4">
    <source>
        <dbReference type="Google" id="ProtNLM"/>
    </source>
</evidence>
<dbReference type="Proteomes" id="UP000360750">
    <property type="component" value="Unassembled WGS sequence"/>
</dbReference>
<evidence type="ECO:0000313" key="2">
    <source>
        <dbReference type="EMBL" id="VFA80902.1"/>
    </source>
</evidence>
<dbReference type="AlphaFoldDB" id="A0ABD7UXA7"/>
<keyword evidence="1" id="KW-0812">Transmembrane</keyword>
<name>A0ABD7UXA7_9ACTN</name>
<organism evidence="2 3">
    <name type="scientific">Gordonia paraffinivorans</name>
    <dbReference type="NCBI Taxonomy" id="175628"/>
    <lineage>
        <taxon>Bacteria</taxon>
        <taxon>Bacillati</taxon>
        <taxon>Actinomycetota</taxon>
        <taxon>Actinomycetes</taxon>
        <taxon>Mycobacteriales</taxon>
        <taxon>Gordoniaceae</taxon>
        <taxon>Gordonia</taxon>
    </lineage>
</organism>
<sequence length="158" mass="16926">MNRPPVADHEMWLDPGPRLPRRNWQRRTRLPVIVATTVAMVLLAALAIGAVLLGALRTPTFIAKGGVVVDCTSQTAEIPGGTPITRQSPVVIFDAAGGEVARTTLTGFVRDDDGCRLTFEADRVEYTDAGYLVRVGDRFTQTASASALQQGVVLRPVG</sequence>
<keyword evidence="1" id="KW-1133">Transmembrane helix</keyword>
<evidence type="ECO:0000313" key="3">
    <source>
        <dbReference type="Proteomes" id="UP000360750"/>
    </source>
</evidence>
<accession>A0ABD7UXA7</accession>
<feature type="transmembrane region" description="Helical" evidence="1">
    <location>
        <begin position="30"/>
        <end position="56"/>
    </location>
</feature>
<evidence type="ECO:0000256" key="1">
    <source>
        <dbReference type="SAM" id="Phobius"/>
    </source>
</evidence>
<comment type="caution">
    <text evidence="2">The sequence shown here is derived from an EMBL/GenBank/DDBJ whole genome shotgun (WGS) entry which is preliminary data.</text>
</comment>
<reference evidence="2 3" key="1">
    <citation type="submission" date="2019-02" db="EMBL/GenBank/DDBJ databases">
        <authorList>
            <consortium name="Pathogen Informatics"/>
        </authorList>
    </citation>
    <scope>NUCLEOTIDE SEQUENCE [LARGE SCALE GENOMIC DNA]</scope>
    <source>
        <strain evidence="2 3">3012STDY6756503</strain>
    </source>
</reference>
<keyword evidence="1" id="KW-0472">Membrane</keyword>
<dbReference type="EMBL" id="CAACYD010000001">
    <property type="protein sequence ID" value="VFA80902.1"/>
    <property type="molecule type" value="Genomic_DNA"/>
</dbReference>